<evidence type="ECO:0000313" key="18">
    <source>
        <dbReference type="Proteomes" id="UP000194931"/>
    </source>
</evidence>
<proteinExistence type="inferred from homology"/>
<dbReference type="GO" id="GO:0032977">
    <property type="term" value="F:membrane insertase activity"/>
    <property type="evidence" value="ECO:0007669"/>
    <property type="project" value="InterPro"/>
</dbReference>
<evidence type="ECO:0000256" key="2">
    <source>
        <dbReference type="ARBA" id="ARBA00010527"/>
    </source>
</evidence>
<sequence>MDSKRLILATLLSALVLIGFDYFFPQAPAHQPSQQVAQTAASQSAPASATGAGQAVVPRDSASATPADTSDGPDTRIAINAPSVQGSINLRGARLDDLVLKQYRETVKPDSPDVRVLSPVDTKRADFVDFGWRAATSDVPLALPNARTLWKASGTVLDADHPLTLSWDNGQGLTFEVALGVDKDYMFTVTQRVHNATGQSVALYPYYRVNRGYTPEETGGMLVHEGPIAVIDDRLNEGSYKSVRNDGVPPENVAWSHQGTGGWAGITDKYWLMAIVPDQTASVVGTYAWQAAQGQYQVGFTATAPVQVGAGQSASTQAHVFAGAKEVRLLEQYEHDLHIPMFWKAVDFGWLSFLTRPVFFVLDWLNSHLGSFGMALLTFTVIVKVAFLPLTIKQMRMTWKTSRLKPQVDLIRARHKDDPVVMQQQIMMLYRKEKVSLFGGFLPLFIQAPVFWCLYKDLYVTIEMRHAPFVGWVKDLSAQDPTNIFNLFGLIPFDPTHILPVLTLGAWPILYGASMFIMQKISASSTSIDPAQQKVMMFIPLLFTFFMAHQPVGLVIYYCWSNVLTAIQQIIIMGRLKAADAKPQLVAKK</sequence>
<dbReference type="CDD" id="cd20070">
    <property type="entry name" value="5TM_YidC_Alb3"/>
    <property type="match status" value="1"/>
</dbReference>
<comment type="caution">
    <text evidence="17">The sequence shown here is derived from an EMBL/GenBank/DDBJ whole genome shotgun (WGS) entry which is preliminary data.</text>
</comment>
<dbReference type="STRING" id="1236501.GCA_000613865_02515"/>
<protein>
    <recommendedName>
        <fullName evidence="3 13">Membrane protein insertase YidC</fullName>
    </recommendedName>
    <alternativeName>
        <fullName evidence="12 13">Foldase YidC</fullName>
    </alternativeName>
    <alternativeName>
        <fullName evidence="11 13">Membrane integrase YidC</fullName>
    </alternativeName>
    <alternativeName>
        <fullName evidence="13">Membrane protein YidC</fullName>
    </alternativeName>
</protein>
<dbReference type="RefSeq" id="WP_086638315.1">
    <property type="nucleotide sequence ID" value="NZ_JOPJ01000004.1"/>
</dbReference>
<dbReference type="InterPro" id="IPR019998">
    <property type="entry name" value="Membr_insert_YidC"/>
</dbReference>
<dbReference type="AlphaFoldDB" id="A0A252BXD3"/>
<feature type="domain" description="Membrane insertase YidC/Oxa/ALB C-terminal" evidence="15">
    <location>
        <begin position="372"/>
        <end position="573"/>
    </location>
</feature>
<dbReference type="PANTHER" id="PTHR12428">
    <property type="entry name" value="OXA1"/>
    <property type="match status" value="1"/>
</dbReference>
<name>A0A252BXD3_9PROT</name>
<comment type="similarity">
    <text evidence="2 13">Belongs to the OXA1/ALB3/YidC family. Type 1 subfamily.</text>
</comment>
<gene>
    <name evidence="13" type="primary">yidC</name>
    <name evidence="17" type="ORF">HK26_07580</name>
</gene>
<comment type="function">
    <text evidence="13">Required for the insertion and/or proper folding and/or complex formation of integral membrane proteins into the membrane. Involved in integration of membrane proteins that insert both dependently and independently of the Sec translocase complex, as well as at least some lipoproteins. Aids folding of multispanning membrane proteins.</text>
</comment>
<dbReference type="NCBIfam" id="NF002353">
    <property type="entry name" value="PRK01318.1-4"/>
    <property type="match status" value="1"/>
</dbReference>
<keyword evidence="18" id="KW-1185">Reference proteome</keyword>
<dbReference type="Pfam" id="PF14849">
    <property type="entry name" value="YidC_periplas"/>
    <property type="match status" value="1"/>
</dbReference>
<organism evidence="17 18">
    <name type="scientific">Acetobacter okinawensis</name>
    <dbReference type="NCBI Taxonomy" id="1076594"/>
    <lineage>
        <taxon>Bacteria</taxon>
        <taxon>Pseudomonadati</taxon>
        <taxon>Pseudomonadota</taxon>
        <taxon>Alphaproteobacteria</taxon>
        <taxon>Acetobacterales</taxon>
        <taxon>Acetobacteraceae</taxon>
        <taxon>Acetobacter</taxon>
    </lineage>
</organism>
<evidence type="ECO:0000313" key="17">
    <source>
        <dbReference type="EMBL" id="OUJ13605.1"/>
    </source>
</evidence>
<keyword evidence="7 13" id="KW-0653">Protein transport</keyword>
<keyword evidence="8 13" id="KW-1133">Transmembrane helix</keyword>
<keyword evidence="5 13" id="KW-1003">Cell membrane</keyword>
<evidence type="ECO:0000259" key="15">
    <source>
        <dbReference type="Pfam" id="PF02096"/>
    </source>
</evidence>
<dbReference type="HAMAP" id="MF_01810">
    <property type="entry name" value="YidC_type1"/>
    <property type="match status" value="1"/>
</dbReference>
<dbReference type="GO" id="GO:0005886">
    <property type="term" value="C:plasma membrane"/>
    <property type="evidence" value="ECO:0007669"/>
    <property type="project" value="UniProtKB-SubCell"/>
</dbReference>
<feature type="compositionally biased region" description="Low complexity" evidence="14">
    <location>
        <begin position="34"/>
        <end position="56"/>
    </location>
</feature>
<comment type="subcellular location">
    <subcellularLocation>
        <location evidence="1">Cell inner membrane</location>
        <topology evidence="1">Multi-pass membrane protein</topology>
    </subcellularLocation>
    <subcellularLocation>
        <location evidence="13">Cell membrane</location>
        <topology evidence="13">Multi-pass membrane protein</topology>
    </subcellularLocation>
</comment>
<evidence type="ECO:0000256" key="11">
    <source>
        <dbReference type="ARBA" id="ARBA00033245"/>
    </source>
</evidence>
<dbReference type="Pfam" id="PF02096">
    <property type="entry name" value="60KD_IMP"/>
    <property type="match status" value="1"/>
</dbReference>
<evidence type="ECO:0000256" key="14">
    <source>
        <dbReference type="SAM" id="MobiDB-lite"/>
    </source>
</evidence>
<evidence type="ECO:0000256" key="12">
    <source>
        <dbReference type="ARBA" id="ARBA00033342"/>
    </source>
</evidence>
<dbReference type="NCBIfam" id="TIGR03593">
    <property type="entry name" value="yidC_nterm"/>
    <property type="match status" value="1"/>
</dbReference>
<feature type="region of interest" description="Disordered" evidence="14">
    <location>
        <begin position="34"/>
        <end position="79"/>
    </location>
</feature>
<evidence type="ECO:0000256" key="1">
    <source>
        <dbReference type="ARBA" id="ARBA00004429"/>
    </source>
</evidence>
<evidence type="ECO:0000256" key="7">
    <source>
        <dbReference type="ARBA" id="ARBA00022927"/>
    </source>
</evidence>
<dbReference type="InterPro" id="IPR028053">
    <property type="entry name" value="Membr_insert_YidC_N"/>
</dbReference>
<feature type="domain" description="Membrane insertase YidC N-terminal" evidence="16">
    <location>
        <begin position="76"/>
        <end position="360"/>
    </location>
</feature>
<dbReference type="Gene3D" id="2.70.98.90">
    <property type="match status" value="1"/>
</dbReference>
<dbReference type="GO" id="GO:0051205">
    <property type="term" value="P:protein insertion into membrane"/>
    <property type="evidence" value="ECO:0007669"/>
    <property type="project" value="TreeGrafter"/>
</dbReference>
<evidence type="ECO:0000256" key="9">
    <source>
        <dbReference type="ARBA" id="ARBA00023136"/>
    </source>
</evidence>
<evidence type="ECO:0000256" key="6">
    <source>
        <dbReference type="ARBA" id="ARBA00022692"/>
    </source>
</evidence>
<reference evidence="18" key="1">
    <citation type="submission" date="2014-06" db="EMBL/GenBank/DDBJ databases">
        <authorList>
            <person name="Winans N.J."/>
            <person name="Newell P.D."/>
            <person name="Douglas A.E."/>
        </authorList>
    </citation>
    <scope>NUCLEOTIDE SEQUENCE [LARGE SCALE GENOMIC DNA]</scope>
</reference>
<evidence type="ECO:0000256" key="4">
    <source>
        <dbReference type="ARBA" id="ARBA00022448"/>
    </source>
</evidence>
<dbReference type="EMBL" id="JOPJ01000004">
    <property type="protein sequence ID" value="OUJ13605.1"/>
    <property type="molecule type" value="Genomic_DNA"/>
</dbReference>
<dbReference type="PRINTS" id="PR01900">
    <property type="entry name" value="YIDCPROTEIN"/>
</dbReference>
<keyword evidence="6 13" id="KW-0812">Transmembrane</keyword>
<evidence type="ECO:0000256" key="3">
    <source>
        <dbReference type="ARBA" id="ARBA00015325"/>
    </source>
</evidence>
<evidence type="ECO:0000256" key="8">
    <source>
        <dbReference type="ARBA" id="ARBA00022989"/>
    </source>
</evidence>
<dbReference type="GO" id="GO:0015031">
    <property type="term" value="P:protein transport"/>
    <property type="evidence" value="ECO:0007669"/>
    <property type="project" value="UniProtKB-KW"/>
</dbReference>
<dbReference type="OrthoDB" id="9780552at2"/>
<accession>A0A252BXD3</accession>
<dbReference type="InterPro" id="IPR028055">
    <property type="entry name" value="YidC/Oxa/ALB_C"/>
</dbReference>
<dbReference type="Proteomes" id="UP000194931">
    <property type="component" value="Unassembled WGS sequence"/>
</dbReference>
<keyword evidence="4 13" id="KW-0813">Transport</keyword>
<feature type="transmembrane region" description="Helical" evidence="13">
    <location>
        <begin position="497"/>
        <end position="517"/>
    </location>
</feature>
<dbReference type="InterPro" id="IPR001708">
    <property type="entry name" value="YidC/ALB3/OXA1/COX18"/>
</dbReference>
<feature type="transmembrane region" description="Helical" evidence="13">
    <location>
        <begin position="369"/>
        <end position="390"/>
    </location>
</feature>
<evidence type="ECO:0000256" key="5">
    <source>
        <dbReference type="ARBA" id="ARBA00022475"/>
    </source>
</evidence>
<keyword evidence="10 13" id="KW-0143">Chaperone</keyword>
<feature type="transmembrane region" description="Helical" evidence="13">
    <location>
        <begin position="435"/>
        <end position="455"/>
    </location>
</feature>
<dbReference type="InterPro" id="IPR038221">
    <property type="entry name" value="YidC_periplasmic_sf"/>
</dbReference>
<dbReference type="InterPro" id="IPR047196">
    <property type="entry name" value="YidC_ALB_C"/>
</dbReference>
<comment type="subunit">
    <text evidence="13">Interacts with the Sec translocase complex via SecD. Specifically interacts with transmembrane segments of nascent integral membrane proteins during membrane integration.</text>
</comment>
<evidence type="ECO:0000256" key="10">
    <source>
        <dbReference type="ARBA" id="ARBA00023186"/>
    </source>
</evidence>
<dbReference type="NCBIfam" id="TIGR03592">
    <property type="entry name" value="yidC_oxa1_cterm"/>
    <property type="match status" value="1"/>
</dbReference>
<dbReference type="eggNOG" id="COG0706">
    <property type="taxonomic scope" value="Bacteria"/>
</dbReference>
<dbReference type="PRINTS" id="PR00701">
    <property type="entry name" value="60KDINNERMP"/>
</dbReference>
<evidence type="ECO:0000256" key="13">
    <source>
        <dbReference type="HAMAP-Rule" id="MF_01810"/>
    </source>
</evidence>
<dbReference type="CDD" id="cd19961">
    <property type="entry name" value="EcYidC-like_peri"/>
    <property type="match status" value="1"/>
</dbReference>
<feature type="transmembrane region" description="Helical" evidence="13">
    <location>
        <begin position="538"/>
        <end position="558"/>
    </location>
</feature>
<evidence type="ECO:0000259" key="16">
    <source>
        <dbReference type="Pfam" id="PF14849"/>
    </source>
</evidence>
<dbReference type="PANTHER" id="PTHR12428:SF65">
    <property type="entry name" value="CYTOCHROME C OXIDASE ASSEMBLY PROTEIN COX18, MITOCHONDRIAL"/>
    <property type="match status" value="1"/>
</dbReference>
<keyword evidence="9 13" id="KW-0472">Membrane</keyword>